<feature type="non-terminal residue" evidence="8">
    <location>
        <position position="163"/>
    </location>
</feature>
<dbReference type="EMBL" id="KN838536">
    <property type="protein sequence ID" value="KIK10321.1"/>
    <property type="molecule type" value="Genomic_DNA"/>
</dbReference>
<name>A0A0C9XZF3_9AGAR</name>
<dbReference type="PANTHER" id="PTHR13278">
    <property type="entry name" value="ZINC FINGER PROTEIN 830"/>
    <property type="match status" value="1"/>
</dbReference>
<feature type="region of interest" description="Disordered" evidence="7">
    <location>
        <begin position="55"/>
        <end position="151"/>
    </location>
</feature>
<evidence type="ECO:0000256" key="3">
    <source>
        <dbReference type="ARBA" id="ARBA00022771"/>
    </source>
</evidence>
<feature type="compositionally biased region" description="Basic and acidic residues" evidence="7">
    <location>
        <begin position="61"/>
        <end position="76"/>
    </location>
</feature>
<dbReference type="SUPFAM" id="SSF57667">
    <property type="entry name" value="beta-beta-alpha zinc fingers"/>
    <property type="match status" value="1"/>
</dbReference>
<dbReference type="GO" id="GO:0005681">
    <property type="term" value="C:spliceosomal complex"/>
    <property type="evidence" value="ECO:0007669"/>
    <property type="project" value="InterPro"/>
</dbReference>
<dbReference type="GO" id="GO:0044773">
    <property type="term" value="P:mitotic DNA damage checkpoint signaling"/>
    <property type="evidence" value="ECO:0007669"/>
    <property type="project" value="TreeGrafter"/>
</dbReference>
<proteinExistence type="predicted"/>
<keyword evidence="6" id="KW-0539">Nucleus</keyword>
<dbReference type="GO" id="GO:0003676">
    <property type="term" value="F:nucleic acid binding"/>
    <property type="evidence" value="ECO:0007669"/>
    <property type="project" value="InterPro"/>
</dbReference>
<dbReference type="GO" id="GO:0033260">
    <property type="term" value="P:nuclear DNA replication"/>
    <property type="evidence" value="ECO:0007669"/>
    <property type="project" value="TreeGrafter"/>
</dbReference>
<dbReference type="HOGENOM" id="CLU_1499815_0_0_1"/>
<organism evidence="8 9">
    <name type="scientific">Laccaria amethystina LaAM-08-1</name>
    <dbReference type="NCBI Taxonomy" id="1095629"/>
    <lineage>
        <taxon>Eukaryota</taxon>
        <taxon>Fungi</taxon>
        <taxon>Dikarya</taxon>
        <taxon>Basidiomycota</taxon>
        <taxon>Agaricomycotina</taxon>
        <taxon>Agaricomycetes</taxon>
        <taxon>Agaricomycetidae</taxon>
        <taxon>Agaricales</taxon>
        <taxon>Agaricineae</taxon>
        <taxon>Hydnangiaceae</taxon>
        <taxon>Laccaria</taxon>
    </lineage>
</organism>
<feature type="compositionally biased region" description="Basic and acidic residues" evidence="7">
    <location>
        <begin position="84"/>
        <end position="101"/>
    </location>
</feature>
<evidence type="ECO:0000313" key="9">
    <source>
        <dbReference type="Proteomes" id="UP000054477"/>
    </source>
</evidence>
<gene>
    <name evidence="8" type="ORF">K443DRAFT_57184</name>
</gene>
<dbReference type="PANTHER" id="PTHR13278:SF0">
    <property type="entry name" value="ZINC FINGER PROTEIN 830"/>
    <property type="match status" value="1"/>
</dbReference>
<dbReference type="InterPro" id="IPR040050">
    <property type="entry name" value="ZNF830-like"/>
</dbReference>
<evidence type="ECO:0000256" key="7">
    <source>
        <dbReference type="SAM" id="MobiDB-lite"/>
    </source>
</evidence>
<dbReference type="AlphaFoldDB" id="A0A0C9XZF3"/>
<keyword evidence="9" id="KW-1185">Reference proteome</keyword>
<keyword evidence="4" id="KW-0862">Zinc</keyword>
<dbReference type="GO" id="GO:0033314">
    <property type="term" value="P:mitotic DNA replication checkpoint signaling"/>
    <property type="evidence" value="ECO:0007669"/>
    <property type="project" value="TreeGrafter"/>
</dbReference>
<comment type="subcellular location">
    <subcellularLocation>
        <location evidence="1">Nucleus</location>
    </subcellularLocation>
</comment>
<accession>A0A0C9XZF3</accession>
<dbReference type="GO" id="GO:0008270">
    <property type="term" value="F:zinc ion binding"/>
    <property type="evidence" value="ECO:0007669"/>
    <property type="project" value="UniProtKB-KW"/>
</dbReference>
<dbReference type="Proteomes" id="UP000054477">
    <property type="component" value="Unassembled WGS sequence"/>
</dbReference>
<reference evidence="9" key="2">
    <citation type="submission" date="2015-01" db="EMBL/GenBank/DDBJ databases">
        <title>Evolutionary Origins and Diversification of the Mycorrhizal Mutualists.</title>
        <authorList>
            <consortium name="DOE Joint Genome Institute"/>
            <consortium name="Mycorrhizal Genomics Consortium"/>
            <person name="Kohler A."/>
            <person name="Kuo A."/>
            <person name="Nagy L.G."/>
            <person name="Floudas D."/>
            <person name="Copeland A."/>
            <person name="Barry K.W."/>
            <person name="Cichocki N."/>
            <person name="Veneault-Fourrey C."/>
            <person name="LaButti K."/>
            <person name="Lindquist E.A."/>
            <person name="Lipzen A."/>
            <person name="Lundell T."/>
            <person name="Morin E."/>
            <person name="Murat C."/>
            <person name="Riley R."/>
            <person name="Ohm R."/>
            <person name="Sun H."/>
            <person name="Tunlid A."/>
            <person name="Henrissat B."/>
            <person name="Grigoriev I.V."/>
            <person name="Hibbett D.S."/>
            <person name="Martin F."/>
        </authorList>
    </citation>
    <scope>NUCLEOTIDE SEQUENCE [LARGE SCALE GENOMIC DNA]</scope>
    <source>
        <strain evidence="9">LaAM-08-1</strain>
    </source>
</reference>
<dbReference type="Gene3D" id="3.30.160.60">
    <property type="entry name" value="Classic Zinc Finger"/>
    <property type="match status" value="1"/>
</dbReference>
<evidence type="ECO:0000256" key="6">
    <source>
        <dbReference type="ARBA" id="ARBA00023242"/>
    </source>
</evidence>
<keyword evidence="2" id="KW-0479">Metal-binding</keyword>
<reference evidence="8 9" key="1">
    <citation type="submission" date="2014-04" db="EMBL/GenBank/DDBJ databases">
        <authorList>
            <consortium name="DOE Joint Genome Institute"/>
            <person name="Kuo A."/>
            <person name="Kohler A."/>
            <person name="Nagy L.G."/>
            <person name="Floudas D."/>
            <person name="Copeland A."/>
            <person name="Barry K.W."/>
            <person name="Cichocki N."/>
            <person name="Veneault-Fourrey C."/>
            <person name="LaButti K."/>
            <person name="Lindquist E.A."/>
            <person name="Lipzen A."/>
            <person name="Lundell T."/>
            <person name="Morin E."/>
            <person name="Murat C."/>
            <person name="Sun H."/>
            <person name="Tunlid A."/>
            <person name="Henrissat B."/>
            <person name="Grigoriev I.V."/>
            <person name="Hibbett D.S."/>
            <person name="Martin F."/>
            <person name="Nordberg H.P."/>
            <person name="Cantor M.N."/>
            <person name="Hua S.X."/>
        </authorList>
    </citation>
    <scope>NUCLEOTIDE SEQUENCE [LARGE SCALE GENOMIC DNA]</scope>
    <source>
        <strain evidence="8 9">LaAM-08-1</strain>
    </source>
</reference>
<evidence type="ECO:0000256" key="1">
    <source>
        <dbReference type="ARBA" id="ARBA00004123"/>
    </source>
</evidence>
<keyword evidence="3" id="KW-0863">Zinc-finger</keyword>
<evidence type="ECO:0000313" key="8">
    <source>
        <dbReference type="EMBL" id="KIK10321.1"/>
    </source>
</evidence>
<sequence>MSDVRALLKAKRQETHISHPYAAYSQSGQLKCSVCGSLVKHASAWEGHLGSKAHRTNVARLKQELERSATKARNDEDGGQDSETQGKRKASEHDVESDAEAKRRKVEGAPPSSNDFPADFFSDPTQAPASLAAGPDDEDDEAPPTQPNLAIDLEYERFQLELL</sequence>
<dbReference type="OrthoDB" id="77607at2759"/>
<keyword evidence="5" id="KW-0175">Coiled coil</keyword>
<dbReference type="InterPro" id="IPR036236">
    <property type="entry name" value="Znf_C2H2_sf"/>
</dbReference>
<evidence type="ECO:0000256" key="5">
    <source>
        <dbReference type="ARBA" id="ARBA00023054"/>
    </source>
</evidence>
<evidence type="ECO:0000256" key="4">
    <source>
        <dbReference type="ARBA" id="ARBA00022833"/>
    </source>
</evidence>
<protein>
    <submittedName>
        <fullName evidence="8">Unplaced genomic scaffold K443scaffold_1, whole genome shotgun sequence</fullName>
    </submittedName>
</protein>
<evidence type="ECO:0000256" key="2">
    <source>
        <dbReference type="ARBA" id="ARBA00022723"/>
    </source>
</evidence>
<dbReference type="STRING" id="1095629.A0A0C9XZF3"/>